<organism evidence="2 3">
    <name type="scientific">Puccinia graminis f. sp. tritici</name>
    <dbReference type="NCBI Taxonomy" id="56615"/>
    <lineage>
        <taxon>Eukaryota</taxon>
        <taxon>Fungi</taxon>
        <taxon>Dikarya</taxon>
        <taxon>Basidiomycota</taxon>
        <taxon>Pucciniomycotina</taxon>
        <taxon>Pucciniomycetes</taxon>
        <taxon>Pucciniales</taxon>
        <taxon>Pucciniaceae</taxon>
        <taxon>Puccinia</taxon>
    </lineage>
</organism>
<accession>A0A5B0PIX5</accession>
<name>A0A5B0PIX5_PUCGR</name>
<evidence type="ECO:0000313" key="2">
    <source>
        <dbReference type="EMBL" id="KAA1101597.1"/>
    </source>
</evidence>
<gene>
    <name evidence="2" type="ORF">PGT21_025506</name>
</gene>
<keyword evidence="3" id="KW-1185">Reference proteome</keyword>
<comment type="caution">
    <text evidence="2">The sequence shown here is derived from an EMBL/GenBank/DDBJ whole genome shotgun (WGS) entry which is preliminary data.</text>
</comment>
<evidence type="ECO:0000256" key="1">
    <source>
        <dbReference type="SAM" id="MobiDB-lite"/>
    </source>
</evidence>
<feature type="compositionally biased region" description="Pro residues" evidence="1">
    <location>
        <begin position="1"/>
        <end position="23"/>
    </location>
</feature>
<dbReference type="EMBL" id="VSWC01000053">
    <property type="protein sequence ID" value="KAA1101597.1"/>
    <property type="molecule type" value="Genomic_DNA"/>
</dbReference>
<feature type="region of interest" description="Disordered" evidence="1">
    <location>
        <begin position="1"/>
        <end position="65"/>
    </location>
</feature>
<dbReference type="AlphaFoldDB" id="A0A5B0PIX5"/>
<evidence type="ECO:0000313" key="3">
    <source>
        <dbReference type="Proteomes" id="UP000324748"/>
    </source>
</evidence>
<proteinExistence type="predicted"/>
<sequence>MYLPPPVPLPPPDPPPAPPPAPLHPSDGRHGSLAPAGLLEAGGTQLGAHAWRPPGTIRDAATTTSRRVSENPILRNWRMLNGLLDKVLVETVDSGMWKWVKGSLRCCLLKHGSRRKRRSRDYVDRTLRLSLSIEVTIRVRSNFCT</sequence>
<protein>
    <submittedName>
        <fullName evidence="2">Uncharacterized protein</fullName>
    </submittedName>
</protein>
<dbReference type="Proteomes" id="UP000324748">
    <property type="component" value="Unassembled WGS sequence"/>
</dbReference>
<reference evidence="2 3" key="1">
    <citation type="submission" date="2019-05" db="EMBL/GenBank/DDBJ databases">
        <title>Emergence of the Ug99 lineage of the wheat stem rust pathogen through somatic hybridization.</title>
        <authorList>
            <person name="Li F."/>
            <person name="Upadhyaya N.M."/>
            <person name="Sperschneider J."/>
            <person name="Matny O."/>
            <person name="Nguyen-Phuc H."/>
            <person name="Mago R."/>
            <person name="Raley C."/>
            <person name="Miller M.E."/>
            <person name="Silverstein K.A.T."/>
            <person name="Henningsen E."/>
            <person name="Hirsch C.D."/>
            <person name="Visser B."/>
            <person name="Pretorius Z.A."/>
            <person name="Steffenson B.J."/>
            <person name="Schwessinger B."/>
            <person name="Dodds P.N."/>
            <person name="Figueroa M."/>
        </authorList>
    </citation>
    <scope>NUCLEOTIDE SEQUENCE [LARGE SCALE GENOMIC DNA]</scope>
    <source>
        <strain evidence="2">21-0</strain>
    </source>
</reference>